<reference evidence="8 9" key="1">
    <citation type="journal article" date="2019" name="Biochem. Eng. J.">
        <title>Metabolic engineering of the marine bacteria Neptunomonas concharum for the production of acetoin and meso-2,3-butanediol from acetate.</title>
        <authorList>
            <person name="Li W."/>
            <person name="Pu N."/>
            <person name="Liu C.-X."/>
            <person name="Yuan Q.-P."/>
            <person name="Li Z.-J."/>
        </authorList>
    </citation>
    <scope>NUCLEOTIDE SEQUENCE [LARGE SCALE GENOMIC DNA]</scope>
    <source>
        <strain evidence="8 9">JCM17730</strain>
    </source>
</reference>
<evidence type="ECO:0000256" key="1">
    <source>
        <dbReference type="ARBA" id="ARBA00022448"/>
    </source>
</evidence>
<dbReference type="PANTHER" id="PTHR33751">
    <property type="entry name" value="CBB3-TYPE CYTOCHROME C OXIDASE SUBUNIT FIXP"/>
    <property type="match status" value="1"/>
</dbReference>
<dbReference type="InterPro" id="IPR050597">
    <property type="entry name" value="Cytochrome_c_Oxidase_Subunit"/>
</dbReference>
<evidence type="ECO:0000256" key="3">
    <source>
        <dbReference type="ARBA" id="ARBA00022723"/>
    </source>
</evidence>
<keyword evidence="3 6" id="KW-0479">Metal-binding</keyword>
<dbReference type="Proteomes" id="UP000324760">
    <property type="component" value="Chromosome"/>
</dbReference>
<dbReference type="KEGG" id="ncu:F0U83_11120"/>
<dbReference type="PANTHER" id="PTHR33751:SF9">
    <property type="entry name" value="CYTOCHROME C4"/>
    <property type="match status" value="1"/>
</dbReference>
<keyword evidence="4" id="KW-0249">Electron transport</keyword>
<dbReference type="PROSITE" id="PS51007">
    <property type="entry name" value="CYTC"/>
    <property type="match status" value="2"/>
</dbReference>
<gene>
    <name evidence="8" type="ORF">F0U83_11120</name>
</gene>
<dbReference type="OrthoDB" id="9773456at2"/>
<proteinExistence type="predicted"/>
<evidence type="ECO:0000256" key="4">
    <source>
        <dbReference type="ARBA" id="ARBA00022982"/>
    </source>
</evidence>
<keyword evidence="2 6" id="KW-0349">Heme</keyword>
<dbReference type="AlphaFoldDB" id="A0A5P1RC58"/>
<dbReference type="Gene3D" id="1.10.760.10">
    <property type="entry name" value="Cytochrome c-like domain"/>
    <property type="match status" value="2"/>
</dbReference>
<dbReference type="InterPro" id="IPR009056">
    <property type="entry name" value="Cyt_c-like_dom"/>
</dbReference>
<evidence type="ECO:0000313" key="9">
    <source>
        <dbReference type="Proteomes" id="UP000324760"/>
    </source>
</evidence>
<protein>
    <submittedName>
        <fullName evidence="8">Cytochrome c</fullName>
    </submittedName>
</protein>
<evidence type="ECO:0000256" key="5">
    <source>
        <dbReference type="ARBA" id="ARBA00023004"/>
    </source>
</evidence>
<evidence type="ECO:0000256" key="6">
    <source>
        <dbReference type="PROSITE-ProRule" id="PRU00433"/>
    </source>
</evidence>
<dbReference type="GO" id="GO:0020037">
    <property type="term" value="F:heme binding"/>
    <property type="evidence" value="ECO:0007669"/>
    <property type="project" value="InterPro"/>
</dbReference>
<evidence type="ECO:0000259" key="7">
    <source>
        <dbReference type="PROSITE" id="PS51007"/>
    </source>
</evidence>
<dbReference type="GO" id="GO:0046872">
    <property type="term" value="F:metal ion binding"/>
    <property type="evidence" value="ECO:0007669"/>
    <property type="project" value="UniProtKB-KW"/>
</dbReference>
<dbReference type="EMBL" id="CP043869">
    <property type="protein sequence ID" value="QEQ97220.1"/>
    <property type="molecule type" value="Genomic_DNA"/>
</dbReference>
<keyword evidence="5 6" id="KW-0408">Iron</keyword>
<keyword evidence="1" id="KW-0813">Transport</keyword>
<dbReference type="RefSeq" id="WP_138987471.1">
    <property type="nucleotide sequence ID" value="NZ_CP043869.1"/>
</dbReference>
<keyword evidence="9" id="KW-1185">Reference proteome</keyword>
<feature type="domain" description="Cytochrome c" evidence="7">
    <location>
        <begin position="23"/>
        <end position="110"/>
    </location>
</feature>
<organism evidence="8 9">
    <name type="scientific">Neptunomonas concharum</name>
    <dbReference type="NCBI Taxonomy" id="1031538"/>
    <lineage>
        <taxon>Bacteria</taxon>
        <taxon>Pseudomonadati</taxon>
        <taxon>Pseudomonadota</taxon>
        <taxon>Gammaproteobacteria</taxon>
        <taxon>Oceanospirillales</taxon>
        <taxon>Oceanospirillaceae</taxon>
        <taxon>Neptunomonas</taxon>
    </lineage>
</organism>
<accession>A0A5P1RC58</accession>
<dbReference type="InterPro" id="IPR036909">
    <property type="entry name" value="Cyt_c-like_dom_sf"/>
</dbReference>
<dbReference type="Pfam" id="PF00034">
    <property type="entry name" value="Cytochrom_C"/>
    <property type="match status" value="2"/>
</dbReference>
<dbReference type="GO" id="GO:0009055">
    <property type="term" value="F:electron transfer activity"/>
    <property type="evidence" value="ECO:0007669"/>
    <property type="project" value="InterPro"/>
</dbReference>
<evidence type="ECO:0000313" key="8">
    <source>
        <dbReference type="EMBL" id="QEQ97220.1"/>
    </source>
</evidence>
<feature type="domain" description="Cytochrome c" evidence="7">
    <location>
        <begin position="120"/>
        <end position="207"/>
    </location>
</feature>
<sequence>MVYVKKVSLSIRLSSLFFIFLPHYAISSQPLYEQRCTSCHSAKAEGSEASQAPAIAGLDKSYIVRQLNNFKHGIRGHKNDDSYAQAMSSIAQTISESEIRSLAQYIQSIPINNLIQENRPISLRGRGLYSGCSSCHGPNGEGNKNLDTPRISNQHIWYLKKQLEKFRSDLRGTDNKDYFGIQMNSMAKDIKGQDDIETLVNYISSLGK</sequence>
<name>A0A5P1RC58_9GAMM</name>
<evidence type="ECO:0000256" key="2">
    <source>
        <dbReference type="ARBA" id="ARBA00022617"/>
    </source>
</evidence>
<dbReference type="SUPFAM" id="SSF46626">
    <property type="entry name" value="Cytochrome c"/>
    <property type="match status" value="2"/>
</dbReference>